<evidence type="ECO:0000313" key="15">
    <source>
        <dbReference type="RefSeq" id="XP_002942037.3"/>
    </source>
</evidence>
<dbReference type="PROSITE" id="PS00028">
    <property type="entry name" value="ZINC_FINGER_C2H2_1"/>
    <property type="match status" value="14"/>
</dbReference>
<dbReference type="AGR" id="Xenbase:XB-GENE-29079079"/>
<dbReference type="Ensembl" id="ENSXETT00000111031">
    <property type="protein sequence ID" value="ENSXETP00000118857"/>
    <property type="gene ID" value="ENSXETG00000046836"/>
</dbReference>
<evidence type="ECO:0000313" key="13">
    <source>
        <dbReference type="Ensembl" id="ENSXETP00000118857"/>
    </source>
</evidence>
<feature type="domain" description="C2H2-type" evidence="12">
    <location>
        <begin position="609"/>
        <end position="636"/>
    </location>
</feature>
<dbReference type="FunFam" id="3.30.160.60:FF:000522">
    <property type="entry name" value="zinc finger protein 285"/>
    <property type="match status" value="1"/>
</dbReference>
<dbReference type="FunFam" id="3.30.160.60:FF:000706">
    <property type="entry name" value="Zinc finger protein"/>
    <property type="match status" value="1"/>
</dbReference>
<feature type="region of interest" description="Disordered" evidence="11">
    <location>
        <begin position="678"/>
        <end position="705"/>
    </location>
</feature>
<feature type="domain" description="C2H2-type" evidence="12">
    <location>
        <begin position="291"/>
        <end position="318"/>
    </location>
</feature>
<keyword evidence="9" id="KW-0539">Nucleus</keyword>
<feature type="domain" description="C2H2-type" evidence="12">
    <location>
        <begin position="207"/>
        <end position="234"/>
    </location>
</feature>
<feature type="domain" description="C2H2-type" evidence="12">
    <location>
        <begin position="402"/>
        <end position="429"/>
    </location>
</feature>
<evidence type="ECO:0000259" key="12">
    <source>
        <dbReference type="PROSITE" id="PS50157"/>
    </source>
</evidence>
<feature type="domain" description="C2H2-type" evidence="12">
    <location>
        <begin position="637"/>
        <end position="664"/>
    </location>
</feature>
<keyword evidence="8" id="KW-0804">Transcription</keyword>
<dbReference type="AlphaFoldDB" id="A0A803KEM8"/>
<evidence type="ECO:0000313" key="16">
    <source>
        <dbReference type="Xenbase" id="XB-GENE-29079079"/>
    </source>
</evidence>
<dbReference type="SUPFAM" id="SSF57667">
    <property type="entry name" value="beta-beta-alpha zinc fingers"/>
    <property type="match status" value="8"/>
</dbReference>
<dbReference type="InterPro" id="IPR036236">
    <property type="entry name" value="Znf_C2H2_sf"/>
</dbReference>
<organism evidence="13">
    <name type="scientific">Xenopus tropicalis</name>
    <name type="common">Western clawed frog</name>
    <name type="synonym">Silurana tropicalis</name>
    <dbReference type="NCBI Taxonomy" id="8364"/>
    <lineage>
        <taxon>Eukaryota</taxon>
        <taxon>Metazoa</taxon>
        <taxon>Chordata</taxon>
        <taxon>Craniata</taxon>
        <taxon>Vertebrata</taxon>
        <taxon>Euteleostomi</taxon>
        <taxon>Amphibia</taxon>
        <taxon>Batrachia</taxon>
        <taxon>Anura</taxon>
        <taxon>Pipoidea</taxon>
        <taxon>Pipidae</taxon>
        <taxon>Xenopodinae</taxon>
        <taxon>Xenopus</taxon>
        <taxon>Silurana</taxon>
    </lineage>
</organism>
<feature type="domain" description="C2H2-type" evidence="12">
    <location>
        <begin position="458"/>
        <end position="485"/>
    </location>
</feature>
<evidence type="ECO:0000256" key="3">
    <source>
        <dbReference type="ARBA" id="ARBA00022723"/>
    </source>
</evidence>
<evidence type="ECO:0000256" key="10">
    <source>
        <dbReference type="PROSITE-ProRule" id="PRU00042"/>
    </source>
</evidence>
<dbReference type="OMA" id="WSALLMH"/>
<reference evidence="15" key="3">
    <citation type="submission" date="2025-04" db="UniProtKB">
        <authorList>
            <consortium name="RefSeq"/>
        </authorList>
    </citation>
    <scope>IDENTIFICATION</scope>
    <source>
        <strain evidence="15">Nigerian</strain>
        <tissue evidence="15">Liver and blood</tissue>
    </source>
</reference>
<keyword evidence="5 10" id="KW-0863">Zinc-finger</keyword>
<feature type="domain" description="C2H2-type" evidence="12">
    <location>
        <begin position="374"/>
        <end position="401"/>
    </location>
</feature>
<feature type="domain" description="C2H2-type" evidence="12">
    <location>
        <begin position="263"/>
        <end position="290"/>
    </location>
</feature>
<proteinExistence type="inferred from homology"/>
<evidence type="ECO:0000256" key="1">
    <source>
        <dbReference type="ARBA" id="ARBA00004123"/>
    </source>
</evidence>
<dbReference type="GO" id="GO:0000978">
    <property type="term" value="F:RNA polymerase II cis-regulatory region sequence-specific DNA binding"/>
    <property type="evidence" value="ECO:0000318"/>
    <property type="project" value="GO_Central"/>
</dbReference>
<dbReference type="Xenbase" id="XB-GENE-29079079">
    <property type="gene designation" value="znf775"/>
</dbReference>
<dbReference type="KEGG" id="xtr:100488129"/>
<dbReference type="GeneTree" id="ENSGT01030000234576"/>
<comment type="subcellular location">
    <subcellularLocation>
        <location evidence="1">Nucleus</location>
    </subcellularLocation>
</comment>
<dbReference type="FunFam" id="3.30.160.60:FF:000979">
    <property type="entry name" value="Zinc finger protein 775"/>
    <property type="match status" value="2"/>
</dbReference>
<dbReference type="GO" id="GO:0001228">
    <property type="term" value="F:DNA-binding transcription activator activity, RNA polymerase II-specific"/>
    <property type="evidence" value="ECO:0000318"/>
    <property type="project" value="GO_Central"/>
</dbReference>
<dbReference type="FunFam" id="3.30.160.60:FF:000446">
    <property type="entry name" value="Zinc finger protein"/>
    <property type="match status" value="1"/>
</dbReference>
<dbReference type="GO" id="GO:0008270">
    <property type="term" value="F:zinc ion binding"/>
    <property type="evidence" value="ECO:0007669"/>
    <property type="project" value="UniProtKB-KW"/>
</dbReference>
<feature type="domain" description="C2H2-type" evidence="12">
    <location>
        <begin position="665"/>
        <end position="688"/>
    </location>
</feature>
<dbReference type="PANTHER" id="PTHR24393:SF162">
    <property type="entry name" value="ZINC FINGER PROTEIN 665-LIKE"/>
    <property type="match status" value="1"/>
</dbReference>
<evidence type="ECO:0000256" key="5">
    <source>
        <dbReference type="ARBA" id="ARBA00022771"/>
    </source>
</evidence>
<dbReference type="FunFam" id="3.30.160.60:FF:002343">
    <property type="entry name" value="Zinc finger protein 33A"/>
    <property type="match status" value="3"/>
</dbReference>
<keyword evidence="14" id="KW-1185">Reference proteome</keyword>
<evidence type="ECO:0000256" key="9">
    <source>
        <dbReference type="ARBA" id="ARBA00023242"/>
    </source>
</evidence>
<name>A0A803KEM8_XENTR</name>
<dbReference type="SMART" id="SM00355">
    <property type="entry name" value="ZnF_C2H2"/>
    <property type="match status" value="14"/>
</dbReference>
<evidence type="ECO:0000256" key="6">
    <source>
        <dbReference type="ARBA" id="ARBA00022833"/>
    </source>
</evidence>
<evidence type="ECO:0000256" key="4">
    <source>
        <dbReference type="ARBA" id="ARBA00022737"/>
    </source>
</evidence>
<dbReference type="FunFam" id="3.30.160.60:FF:000017">
    <property type="entry name" value="zinc finger protein 62 homolog"/>
    <property type="match status" value="1"/>
</dbReference>
<keyword evidence="6" id="KW-0862">Zinc</keyword>
<dbReference type="Pfam" id="PF00096">
    <property type="entry name" value="zf-C2H2"/>
    <property type="match status" value="13"/>
</dbReference>
<comment type="similarity">
    <text evidence="2">Belongs to the krueppel C2H2-type zinc-finger protein family.</text>
</comment>
<dbReference type="GO" id="GO:0006357">
    <property type="term" value="P:regulation of transcription by RNA polymerase II"/>
    <property type="evidence" value="ECO:0000318"/>
    <property type="project" value="GO_Central"/>
</dbReference>
<sequence>MDSYAGSAEGRRVFPVYMRGNARKAALGTSRSDVMFRITKVEPSYGQNELGPAEYPADCNGVEEKPDITRLAGKAEAERPTNGWEPQREFSDEWKPFELQQGKMDKENLFVGFDMVRNAKHLRQLLAKPVSPVVQPIPKNQGFAPKNNARFPRCLPSGGHDGRLPEQNSARPVLNRRQCQCNVCGKSFMWLSALNIHKRIHTGERPYQCSTCGRGFSQKTNLTRHQRNHTGEKPYGCTVCGRHFTQKQHLSKHTKTHERVQSYQCTDCGKSFFNRQQLVKHRKIHLDPKLFSCKECGMSFPLKSNLKMHQKMHAKERVVAAFERKKSLKEKMLDKLQTRVKSERESPGPPKRCETAFSWRSVGHPKMHPRERKFVCNECGKSFSWWSALLMHMRMHTGEKPYKCNMCGKGFRGCQSLTIHQRTHTGERPYKCMQCGKSFSQRPNLVRHQRKHTGEKPYVCPHCGKGFTQKQHMTKHLHVHSADRQHKCKECGAAFTDAVTLAQHRVVHVKEQLCNCTVCGKNFIWLPNRITPQKRLGKAKPKKCPQCEKVVRKRLSPGKSPTLAIKKEKGRPLQKQKLKPFHCDQCGKSFGWWSAFNIHQRRHTGEKPYACTECGKNFTWWSALIIHQRTHTGERPFQCPSCGKCFSQKPNLVRHLRRHTGEKPYHCNECGKRFTQKQHLSKHQNTHSRGGGDLRKGPRARKRITARTELPRRLDSENLYNALPATGGYSDALLRPPSESHALPKLFYRTKRPS</sequence>
<dbReference type="FunFam" id="3.30.160.60:FF:001119">
    <property type="entry name" value="zinc finger protein 408"/>
    <property type="match status" value="2"/>
</dbReference>
<evidence type="ECO:0000256" key="11">
    <source>
        <dbReference type="SAM" id="MobiDB-lite"/>
    </source>
</evidence>
<reference evidence="13" key="2">
    <citation type="submission" date="2021-03" db="UniProtKB">
        <authorList>
            <consortium name="Ensembl"/>
        </authorList>
    </citation>
    <scope>IDENTIFICATION</scope>
</reference>
<protein>
    <submittedName>
        <fullName evidence="13 15">Zinc finger protein 665-like</fullName>
    </submittedName>
</protein>
<dbReference type="InterPro" id="IPR013087">
    <property type="entry name" value="Znf_C2H2_type"/>
</dbReference>
<evidence type="ECO:0000256" key="2">
    <source>
        <dbReference type="ARBA" id="ARBA00006991"/>
    </source>
</evidence>
<evidence type="ECO:0000256" key="8">
    <source>
        <dbReference type="ARBA" id="ARBA00023163"/>
    </source>
</evidence>
<dbReference type="GO" id="GO:0005634">
    <property type="term" value="C:nucleus"/>
    <property type="evidence" value="ECO:0000318"/>
    <property type="project" value="GO_Central"/>
</dbReference>
<keyword evidence="3" id="KW-0479">Metal-binding</keyword>
<evidence type="ECO:0000313" key="14">
    <source>
        <dbReference type="Proteomes" id="UP000008143"/>
    </source>
</evidence>
<dbReference type="FunFam" id="3.30.160.60:FF:001016">
    <property type="entry name" value="zinc finger protein 850-like"/>
    <property type="match status" value="1"/>
</dbReference>
<dbReference type="RefSeq" id="XP_002942037.3">
    <property type="nucleotide sequence ID" value="XM_002941991.4"/>
</dbReference>
<feature type="domain" description="C2H2-type" evidence="12">
    <location>
        <begin position="430"/>
        <end position="457"/>
    </location>
</feature>
<dbReference type="Gene3D" id="3.30.160.60">
    <property type="entry name" value="Classic Zinc Finger"/>
    <property type="match status" value="14"/>
</dbReference>
<dbReference type="OrthoDB" id="10004641at2759"/>
<feature type="domain" description="C2H2-type" evidence="12">
    <location>
        <begin position="581"/>
        <end position="608"/>
    </location>
</feature>
<dbReference type="PANTHER" id="PTHR24393">
    <property type="entry name" value="ZINC FINGER PROTEIN"/>
    <property type="match status" value="1"/>
</dbReference>
<dbReference type="CTD" id="285971"/>
<reference evidence="13" key="1">
    <citation type="journal article" date="2010" name="Science">
        <title>The genome of the Western clawed frog Xenopus tropicalis.</title>
        <authorList>
            <person name="Hellsten U."/>
            <person name="Harland R.M."/>
            <person name="Gilchrist M.J."/>
            <person name="Hendrix D."/>
            <person name="Jurka J."/>
            <person name="Kapitonov V."/>
            <person name="Ovcharenko I."/>
            <person name="Putnam N.H."/>
            <person name="Shu S."/>
            <person name="Taher L."/>
            <person name="Blitz I.L."/>
            <person name="Blumberg B."/>
            <person name="Dichmann D.S."/>
            <person name="Dubchak I."/>
            <person name="Amaya E."/>
            <person name="Detter J.C."/>
            <person name="Fletcher R."/>
            <person name="Gerhard D.S."/>
            <person name="Goodstein D."/>
            <person name="Graves T."/>
            <person name="Grigoriev I.V."/>
            <person name="Grimwood J."/>
            <person name="Kawashima T."/>
            <person name="Lindquist E."/>
            <person name="Lucas S.M."/>
            <person name="Mead P.E."/>
            <person name="Mitros T."/>
            <person name="Ogino H."/>
            <person name="Ohta Y."/>
            <person name="Poliakov A.V."/>
            <person name="Pollet N."/>
            <person name="Robert J."/>
            <person name="Salamov A."/>
            <person name="Sater A.K."/>
            <person name="Schmutz J."/>
            <person name="Terry A."/>
            <person name="Vize P.D."/>
            <person name="Warren W.C."/>
            <person name="Wells D."/>
            <person name="Wills A."/>
            <person name="Wilson R.K."/>
            <person name="Zimmerman L.B."/>
            <person name="Zorn A.M."/>
            <person name="Grainger R."/>
            <person name="Grammer T."/>
            <person name="Khokha M.K."/>
            <person name="Richardson P.M."/>
            <person name="Rokhsar D.S."/>
        </authorList>
    </citation>
    <scope>NUCLEOTIDE SEQUENCE [LARGE SCALE GENOMIC DNA]</scope>
    <source>
        <strain evidence="13">Nigerian</strain>
    </source>
</reference>
<keyword evidence="7" id="KW-0805">Transcription regulation</keyword>
<dbReference type="FunFam" id="3.30.160.60:FF:000912">
    <property type="entry name" value="Zinc finger protein 660"/>
    <property type="match status" value="1"/>
</dbReference>
<dbReference type="PROSITE" id="PS50157">
    <property type="entry name" value="ZINC_FINGER_C2H2_2"/>
    <property type="match status" value="14"/>
</dbReference>
<keyword evidence="4" id="KW-0677">Repeat</keyword>
<dbReference type="Proteomes" id="UP000008143">
    <property type="component" value="Chromosome 6"/>
</dbReference>
<feature type="domain" description="C2H2-type" evidence="12">
    <location>
        <begin position="486"/>
        <end position="513"/>
    </location>
</feature>
<accession>A0A803KEM8</accession>
<evidence type="ECO:0000256" key="7">
    <source>
        <dbReference type="ARBA" id="ARBA00023015"/>
    </source>
</evidence>
<dbReference type="Pfam" id="PF13912">
    <property type="entry name" value="zf-C2H2_6"/>
    <property type="match status" value="1"/>
</dbReference>
<gene>
    <name evidence="16" type="primary">znf775</name>
    <name evidence="13 15" type="synonym">LOC100488129</name>
</gene>
<feature type="domain" description="C2H2-type" evidence="12">
    <location>
        <begin position="179"/>
        <end position="206"/>
    </location>
</feature>
<feature type="domain" description="C2H2-type" evidence="12">
    <location>
        <begin position="235"/>
        <end position="262"/>
    </location>
</feature>